<feature type="compositionally biased region" description="Polar residues" evidence="2">
    <location>
        <begin position="382"/>
        <end position="392"/>
    </location>
</feature>
<feature type="compositionally biased region" description="Low complexity" evidence="2">
    <location>
        <begin position="1011"/>
        <end position="1020"/>
    </location>
</feature>
<keyword evidence="3" id="KW-0472">Membrane</keyword>
<dbReference type="PANTHER" id="PTHR24006">
    <property type="entry name" value="UBIQUITIN CARBOXYL-TERMINAL HYDROLASE"/>
    <property type="match status" value="1"/>
</dbReference>
<comment type="caution">
    <text evidence="5">The sequence shown here is derived from an EMBL/GenBank/DDBJ whole genome shotgun (WGS) entry which is preliminary data.</text>
</comment>
<dbReference type="EMBL" id="JADBGQ010000001">
    <property type="protein sequence ID" value="KAG5413862.1"/>
    <property type="molecule type" value="Genomic_DNA"/>
</dbReference>
<keyword evidence="3" id="KW-1133">Transmembrane helix</keyword>
<name>A0ABQ7NSL3_BRACM</name>
<feature type="region of interest" description="Disordered" evidence="2">
    <location>
        <begin position="907"/>
        <end position="948"/>
    </location>
</feature>
<evidence type="ECO:0000313" key="5">
    <source>
        <dbReference type="EMBL" id="KAG5413862.1"/>
    </source>
</evidence>
<feature type="transmembrane region" description="Helical" evidence="3">
    <location>
        <begin position="12"/>
        <end position="29"/>
    </location>
</feature>
<dbReference type="InterPro" id="IPR028889">
    <property type="entry name" value="USP"/>
</dbReference>
<feature type="region of interest" description="Disordered" evidence="2">
    <location>
        <begin position="368"/>
        <end position="452"/>
    </location>
</feature>
<evidence type="ECO:0000313" key="6">
    <source>
        <dbReference type="Proteomes" id="UP000823674"/>
    </source>
</evidence>
<sequence>MLLVLDLGLSSLVLVISLLAIPLVGFVVRRQWRLAALRREEIRRLLIHASEEAARVEREASVEFSFAPVVANSFYCPVCYCPALTRCSRCKAVRYWKSKLYLGNFSSTHSASWKPTGPEILREVTSFSISGKCQIIHWRQGHKDECQPASITYNTDDEKSDSDLNFGEGNEGLTRDEAVLLHSEAATVPIREAIISEPARSSEDVSGESADNKDDLIDKEEAVSVAETSGSSFSGFSSSPRNDSSDDTSLGECLSSSDSEISEPLLDAHVSVASEETCFSNIDDVPSKPLSPKFVHLVESVDNLANMPKLNLLKPGGNAGQNQRQSSSLLVPDRLPGSAHPKSADPALVKSSDFWGTALGSAECVIENRDSSKSGEPGKSSLHVSFGSSRDTSAGKVSENRNFISEETPSTASGTPNFYDEVNNRKERTAKRSDEAEISLQSSSSIKAPFPLNPTGLSTVTLRKSKSTSTGSGVVLAPLKVAEVQLLASKTTKARESPDVVKQSAVGADSGRVIDHQKQNGVAVRRINSLNGKSGLKASVLKVVDQWTKPKSLAENEMAGRHGHKWLFSYELFVKLYTNKTELQPCGLINSGNSCFANVVFQCLMFTPPLTTYFLQRYHSRACPNKEQCFTCGFENLVLKATEGKSSLSPNGLLLQLQNIGISLGNGKQEDAHEFLRFVVDTMQSLCIKASEYDMPKTRKLEDTTLIGLTFGGYLRSKIKCMKCQEKSERREKMMDLTVEIDGDISTLEDALRRFTRTEILDGENKYKCGRCKSYERAKKKLKITEPPNVLTIALKRFQSGKFGKLNKLVRFPETLDLAPYVSGGSEKSHDYKLYGVIVHLDVMNAAFSGHYVCYIRNSQNKWYKADDNTVVTSDVERVLTKGAYMLFYARCSPMPPRLVVCNKNEASTNKKRSVPPPVPKATVSRSVSTAGPVSSSNAPGGDRSGNIQSFYSSFQRLQRILEEDSSSDSSSLFDGNSDECSCSTDSTSMDDFADFIFGDHQGRAHGHSETPSPTSSSSSPSPPFTRHSRLGDSSRYSPETCRASRHHHRGER</sequence>
<proteinExistence type="inferred from homology"/>
<dbReference type="Gene3D" id="3.90.70.10">
    <property type="entry name" value="Cysteine proteinases"/>
    <property type="match status" value="1"/>
</dbReference>
<feature type="compositionally biased region" description="Basic residues" evidence="2">
    <location>
        <begin position="1044"/>
        <end position="1053"/>
    </location>
</feature>
<gene>
    <name evidence="5" type="primary">A01p016900.1_BraROA</name>
    <name evidence="5" type="ORF">IGI04_001429</name>
</gene>
<feature type="region of interest" description="Disordered" evidence="2">
    <location>
        <begin position="312"/>
        <end position="347"/>
    </location>
</feature>
<dbReference type="InterPro" id="IPR038765">
    <property type="entry name" value="Papain-like_cys_pep_sf"/>
</dbReference>
<feature type="compositionally biased region" description="Low complexity" evidence="2">
    <location>
        <begin position="228"/>
        <end position="242"/>
    </location>
</feature>
<feature type="region of interest" description="Disordered" evidence="2">
    <location>
        <begin position="149"/>
        <end position="169"/>
    </location>
</feature>
<organism evidence="5 6">
    <name type="scientific">Brassica rapa subsp. trilocularis</name>
    <dbReference type="NCBI Taxonomy" id="1813537"/>
    <lineage>
        <taxon>Eukaryota</taxon>
        <taxon>Viridiplantae</taxon>
        <taxon>Streptophyta</taxon>
        <taxon>Embryophyta</taxon>
        <taxon>Tracheophyta</taxon>
        <taxon>Spermatophyta</taxon>
        <taxon>Magnoliopsida</taxon>
        <taxon>eudicotyledons</taxon>
        <taxon>Gunneridae</taxon>
        <taxon>Pentapetalae</taxon>
        <taxon>rosids</taxon>
        <taxon>malvids</taxon>
        <taxon>Brassicales</taxon>
        <taxon>Brassicaceae</taxon>
        <taxon>Brassiceae</taxon>
        <taxon>Brassica</taxon>
    </lineage>
</organism>
<dbReference type="InterPro" id="IPR018200">
    <property type="entry name" value="USP_CS"/>
</dbReference>
<feature type="compositionally biased region" description="Basic and acidic residues" evidence="2">
    <location>
        <begin position="210"/>
        <end position="222"/>
    </location>
</feature>
<feature type="compositionally biased region" description="Basic and acidic residues" evidence="2">
    <location>
        <begin position="422"/>
        <end position="435"/>
    </location>
</feature>
<feature type="region of interest" description="Disordered" evidence="2">
    <location>
        <begin position="192"/>
        <end position="258"/>
    </location>
</feature>
<feature type="compositionally biased region" description="Polar residues" evidence="2">
    <location>
        <begin position="924"/>
        <end position="939"/>
    </location>
</feature>
<reference evidence="5 6" key="1">
    <citation type="submission" date="2021-03" db="EMBL/GenBank/DDBJ databases">
        <authorList>
            <person name="King G.J."/>
            <person name="Bancroft I."/>
            <person name="Baten A."/>
            <person name="Bloomfield J."/>
            <person name="Borpatragohain P."/>
            <person name="He Z."/>
            <person name="Irish N."/>
            <person name="Irwin J."/>
            <person name="Liu K."/>
            <person name="Mauleon R.P."/>
            <person name="Moore J."/>
            <person name="Morris R."/>
            <person name="Ostergaard L."/>
            <person name="Wang B."/>
            <person name="Wells R."/>
        </authorList>
    </citation>
    <scope>NUCLEOTIDE SEQUENCE [LARGE SCALE GENOMIC DNA]</scope>
    <source>
        <strain evidence="5">R-o-18</strain>
        <tissue evidence="5">Leaf</tissue>
    </source>
</reference>
<protein>
    <recommendedName>
        <fullName evidence="4">USP domain-containing protein</fullName>
    </recommendedName>
</protein>
<dbReference type="InterPro" id="IPR001394">
    <property type="entry name" value="Peptidase_C19_UCH"/>
</dbReference>
<dbReference type="PROSITE" id="PS00972">
    <property type="entry name" value="USP_1"/>
    <property type="match status" value="1"/>
</dbReference>
<feature type="compositionally biased region" description="Polar residues" evidence="2">
    <location>
        <begin position="400"/>
        <end position="416"/>
    </location>
</feature>
<keyword evidence="6" id="KW-1185">Reference proteome</keyword>
<evidence type="ECO:0000256" key="2">
    <source>
        <dbReference type="SAM" id="MobiDB-lite"/>
    </source>
</evidence>
<evidence type="ECO:0000256" key="1">
    <source>
        <dbReference type="ARBA" id="ARBA00009085"/>
    </source>
</evidence>
<comment type="similarity">
    <text evidence="1">Belongs to the peptidase C19 family.</text>
</comment>
<dbReference type="InterPro" id="IPR050164">
    <property type="entry name" value="Peptidase_C19"/>
</dbReference>
<feature type="region of interest" description="Disordered" evidence="2">
    <location>
        <begin position="999"/>
        <end position="1053"/>
    </location>
</feature>
<feature type="compositionally biased region" description="Polar residues" evidence="2">
    <location>
        <begin position="320"/>
        <end position="329"/>
    </location>
</feature>
<accession>A0ABQ7NSL3</accession>
<dbReference type="PANTHER" id="PTHR24006:SF874">
    <property type="entry name" value="UBIQUITIN CARBOXYL-TERMINAL HYDROLASE 16"/>
    <property type="match status" value="1"/>
</dbReference>
<keyword evidence="3" id="KW-0812">Transmembrane</keyword>
<evidence type="ECO:0000256" key="3">
    <source>
        <dbReference type="SAM" id="Phobius"/>
    </source>
</evidence>
<dbReference type="Proteomes" id="UP000823674">
    <property type="component" value="Chromosome A01"/>
</dbReference>
<dbReference type="PROSITE" id="PS50235">
    <property type="entry name" value="USP_3"/>
    <property type="match status" value="1"/>
</dbReference>
<dbReference type="Pfam" id="PF00443">
    <property type="entry name" value="UCH"/>
    <property type="match status" value="1"/>
</dbReference>
<dbReference type="SUPFAM" id="SSF54001">
    <property type="entry name" value="Cysteine proteinases"/>
    <property type="match status" value="1"/>
</dbReference>
<evidence type="ECO:0000259" key="4">
    <source>
        <dbReference type="PROSITE" id="PS50235"/>
    </source>
</evidence>
<feature type="domain" description="USP" evidence="4">
    <location>
        <begin position="586"/>
        <end position="892"/>
    </location>
</feature>